<evidence type="ECO:0000313" key="2">
    <source>
        <dbReference type="Proteomes" id="UP001333110"/>
    </source>
</evidence>
<accession>A0AAN7NVG0</accession>
<sequence length="128" mass="14646">MGGNEEERHRFFSVVTRTRGNGHKLKHMKFHLNTRQHFFYCEGDQTLAQVAQRGCEVSVCGDIYTRVFQHLSYHLPDGSHTERHILENASQVEEIEKECFARELRAPCHSFIPNSSTSSPISGARDGE</sequence>
<dbReference type="EMBL" id="JAUNZN010000001">
    <property type="protein sequence ID" value="KAK4832362.1"/>
    <property type="molecule type" value="Genomic_DNA"/>
</dbReference>
<comment type="caution">
    <text evidence="1">The sequence shown here is derived from an EMBL/GenBank/DDBJ whole genome shotgun (WGS) entry which is preliminary data.</text>
</comment>
<evidence type="ECO:0000313" key="1">
    <source>
        <dbReference type="EMBL" id="KAK4832362.1"/>
    </source>
</evidence>
<reference evidence="1 2" key="1">
    <citation type="journal article" date="2023" name="J. Hered.">
        <title>Chromosome-level genome of the wood stork (Mycteria americana) provides insight into avian chromosome evolution.</title>
        <authorList>
            <person name="Flamio R. Jr."/>
            <person name="Ramstad K.M."/>
        </authorList>
    </citation>
    <scope>NUCLEOTIDE SEQUENCE [LARGE SCALE GENOMIC DNA]</scope>
    <source>
        <strain evidence="1">JAX WOST 10</strain>
    </source>
</reference>
<protein>
    <submittedName>
        <fullName evidence="1">Uncharacterized protein</fullName>
    </submittedName>
</protein>
<dbReference type="Proteomes" id="UP001333110">
    <property type="component" value="Unassembled WGS sequence"/>
</dbReference>
<proteinExistence type="predicted"/>
<gene>
    <name evidence="1" type="ORF">QYF61_021961</name>
</gene>
<organism evidence="1 2">
    <name type="scientific">Mycteria americana</name>
    <name type="common">Wood stork</name>
    <dbReference type="NCBI Taxonomy" id="33587"/>
    <lineage>
        <taxon>Eukaryota</taxon>
        <taxon>Metazoa</taxon>
        <taxon>Chordata</taxon>
        <taxon>Craniata</taxon>
        <taxon>Vertebrata</taxon>
        <taxon>Euteleostomi</taxon>
        <taxon>Archelosauria</taxon>
        <taxon>Archosauria</taxon>
        <taxon>Dinosauria</taxon>
        <taxon>Saurischia</taxon>
        <taxon>Theropoda</taxon>
        <taxon>Coelurosauria</taxon>
        <taxon>Aves</taxon>
        <taxon>Neognathae</taxon>
        <taxon>Neoaves</taxon>
        <taxon>Aequornithes</taxon>
        <taxon>Ciconiiformes</taxon>
        <taxon>Ciconiidae</taxon>
        <taxon>Mycteria</taxon>
    </lineage>
</organism>
<dbReference type="AlphaFoldDB" id="A0AAN7NVG0"/>
<keyword evidence="2" id="KW-1185">Reference proteome</keyword>
<name>A0AAN7NVG0_MYCAM</name>